<dbReference type="EMBL" id="QUQO01000001">
    <property type="protein sequence ID" value="RFB04210.1"/>
    <property type="molecule type" value="Genomic_DNA"/>
</dbReference>
<accession>A0A371RFK5</accession>
<sequence length="121" mass="13615">MIARALISLVLIGTQPDLPDPLVAGWEGEKVCELVRENERVRVLRCTFPPGVGHEKHRHAPHWGYILKGGIQRISDANGTREIETKEGAEWWSDGTVHEVMNTGETTTEYLIVEPKMKDTD</sequence>
<dbReference type="OrthoDB" id="8480170at2"/>
<dbReference type="Gene3D" id="2.60.120.10">
    <property type="entry name" value="Jelly Rolls"/>
    <property type="match status" value="1"/>
</dbReference>
<dbReference type="Proteomes" id="UP000264589">
    <property type="component" value="Unassembled WGS sequence"/>
</dbReference>
<reference evidence="1 2" key="1">
    <citation type="submission" date="2018-08" db="EMBL/GenBank/DDBJ databases">
        <title>Parvularcula sp. SM1705, isolated from surface water of the South Sea China.</title>
        <authorList>
            <person name="Sun L."/>
        </authorList>
    </citation>
    <scope>NUCLEOTIDE SEQUENCE [LARGE SCALE GENOMIC DNA]</scope>
    <source>
        <strain evidence="1 2">SM1705</strain>
    </source>
</reference>
<dbReference type="AlphaFoldDB" id="A0A371RFK5"/>
<comment type="caution">
    <text evidence="1">The sequence shown here is derived from an EMBL/GenBank/DDBJ whole genome shotgun (WGS) entry which is preliminary data.</text>
</comment>
<dbReference type="InterPro" id="IPR014710">
    <property type="entry name" value="RmlC-like_jellyroll"/>
</dbReference>
<dbReference type="InParanoid" id="A0A371RFK5"/>
<organism evidence="1 2">
    <name type="scientific">Parvularcula marina</name>
    <dbReference type="NCBI Taxonomy" id="2292771"/>
    <lineage>
        <taxon>Bacteria</taxon>
        <taxon>Pseudomonadati</taxon>
        <taxon>Pseudomonadota</taxon>
        <taxon>Alphaproteobacteria</taxon>
        <taxon>Parvularculales</taxon>
        <taxon>Parvularculaceae</taxon>
        <taxon>Parvularcula</taxon>
    </lineage>
</organism>
<name>A0A371RFK5_9PROT</name>
<proteinExistence type="predicted"/>
<dbReference type="InterPro" id="IPR011051">
    <property type="entry name" value="RmlC_Cupin_sf"/>
</dbReference>
<dbReference type="RefSeq" id="WP_116390838.1">
    <property type="nucleotide sequence ID" value="NZ_QUQO01000001.1"/>
</dbReference>
<protein>
    <submittedName>
        <fullName evidence="1">Cupin domain-containing protein</fullName>
    </submittedName>
</protein>
<dbReference type="SUPFAM" id="SSF51182">
    <property type="entry name" value="RmlC-like cupins"/>
    <property type="match status" value="1"/>
</dbReference>
<keyword evidence="2" id="KW-1185">Reference proteome</keyword>
<evidence type="ECO:0000313" key="2">
    <source>
        <dbReference type="Proteomes" id="UP000264589"/>
    </source>
</evidence>
<evidence type="ECO:0000313" key="1">
    <source>
        <dbReference type="EMBL" id="RFB04210.1"/>
    </source>
</evidence>
<gene>
    <name evidence="1" type="ORF">DX908_02275</name>
</gene>